<evidence type="ECO:0000259" key="5">
    <source>
        <dbReference type="Pfam" id="PF00535"/>
    </source>
</evidence>
<dbReference type="Proteomes" id="UP000588068">
    <property type="component" value="Unassembled WGS sequence"/>
</dbReference>
<dbReference type="AlphaFoldDB" id="A0A841HHD6"/>
<feature type="domain" description="Glycosyltransferase 2-like" evidence="5">
    <location>
        <begin position="46"/>
        <end position="169"/>
    </location>
</feature>
<keyword evidence="4" id="KW-0472">Membrane</keyword>
<evidence type="ECO:0000256" key="2">
    <source>
        <dbReference type="ARBA" id="ARBA00022676"/>
    </source>
</evidence>
<evidence type="ECO:0000313" key="6">
    <source>
        <dbReference type="EMBL" id="MBB6091632.1"/>
    </source>
</evidence>
<feature type="transmembrane region" description="Helical" evidence="4">
    <location>
        <begin position="351"/>
        <end position="370"/>
    </location>
</feature>
<comment type="similarity">
    <text evidence="1">Belongs to the glycosyltransferase 2 family.</text>
</comment>
<gene>
    <name evidence="6" type="ORF">HNQ60_000478</name>
</gene>
<keyword evidence="4" id="KW-1133">Transmembrane helix</keyword>
<dbReference type="PANTHER" id="PTHR43630:SF1">
    <property type="entry name" value="POLY-BETA-1,6-N-ACETYL-D-GLUCOSAMINE SYNTHASE"/>
    <property type="match status" value="1"/>
</dbReference>
<dbReference type="GO" id="GO:0016757">
    <property type="term" value="F:glycosyltransferase activity"/>
    <property type="evidence" value="ECO:0007669"/>
    <property type="project" value="UniProtKB-KW"/>
</dbReference>
<evidence type="ECO:0000256" key="3">
    <source>
        <dbReference type="ARBA" id="ARBA00022679"/>
    </source>
</evidence>
<dbReference type="PANTHER" id="PTHR43630">
    <property type="entry name" value="POLY-BETA-1,6-N-ACETYL-D-GLUCOSAMINE SYNTHASE"/>
    <property type="match status" value="1"/>
</dbReference>
<evidence type="ECO:0000313" key="7">
    <source>
        <dbReference type="Proteomes" id="UP000588068"/>
    </source>
</evidence>
<evidence type="ECO:0000256" key="1">
    <source>
        <dbReference type="ARBA" id="ARBA00006739"/>
    </source>
</evidence>
<accession>A0A841HHD6</accession>
<feature type="transmembrane region" description="Helical" evidence="4">
    <location>
        <begin position="293"/>
        <end position="312"/>
    </location>
</feature>
<dbReference type="Gene3D" id="3.90.550.10">
    <property type="entry name" value="Spore Coat Polysaccharide Biosynthesis Protein SpsA, Chain A"/>
    <property type="match status" value="1"/>
</dbReference>
<feature type="transmembrane region" description="Helical" evidence="4">
    <location>
        <begin position="318"/>
        <end position="339"/>
    </location>
</feature>
<keyword evidence="4" id="KW-0812">Transmembrane</keyword>
<keyword evidence="7" id="KW-1185">Reference proteome</keyword>
<dbReference type="CDD" id="cd06439">
    <property type="entry name" value="CESA_like_1"/>
    <property type="match status" value="1"/>
</dbReference>
<dbReference type="InterPro" id="IPR029044">
    <property type="entry name" value="Nucleotide-diphossugar_trans"/>
</dbReference>
<protein>
    <submittedName>
        <fullName evidence="6">Cellulose synthase/poly-beta-1,6-N-acetylglucosamine synthase-like glycosyltransferase</fullName>
    </submittedName>
</protein>
<reference evidence="6 7" key="1">
    <citation type="submission" date="2020-08" db="EMBL/GenBank/DDBJ databases">
        <title>Genomic Encyclopedia of Type Strains, Phase IV (KMG-IV): sequencing the most valuable type-strain genomes for metagenomic binning, comparative biology and taxonomic classification.</title>
        <authorList>
            <person name="Goeker M."/>
        </authorList>
    </citation>
    <scope>NUCLEOTIDE SEQUENCE [LARGE SCALE GENOMIC DNA]</scope>
    <source>
        <strain evidence="6 7">DSM 26723</strain>
    </source>
</reference>
<comment type="caution">
    <text evidence="6">The sequence shown here is derived from an EMBL/GenBank/DDBJ whole genome shotgun (WGS) entry which is preliminary data.</text>
</comment>
<name>A0A841HHD6_9GAMM</name>
<organism evidence="6 7">
    <name type="scientific">Povalibacter uvarum</name>
    <dbReference type="NCBI Taxonomy" id="732238"/>
    <lineage>
        <taxon>Bacteria</taxon>
        <taxon>Pseudomonadati</taxon>
        <taxon>Pseudomonadota</taxon>
        <taxon>Gammaproteobacteria</taxon>
        <taxon>Steroidobacterales</taxon>
        <taxon>Steroidobacteraceae</taxon>
        <taxon>Povalibacter</taxon>
    </lineage>
</organism>
<dbReference type="EMBL" id="JACHHZ010000001">
    <property type="protein sequence ID" value="MBB6091632.1"/>
    <property type="molecule type" value="Genomic_DNA"/>
</dbReference>
<keyword evidence="3 6" id="KW-0808">Transferase</keyword>
<dbReference type="SUPFAM" id="SSF53448">
    <property type="entry name" value="Nucleotide-diphospho-sugar transferases"/>
    <property type="match status" value="1"/>
</dbReference>
<dbReference type="Pfam" id="PF00535">
    <property type="entry name" value="Glycos_transf_2"/>
    <property type="match status" value="1"/>
</dbReference>
<sequence length="383" mass="43160">MLEWIFWILLLLGVYPYVLYPIFVKLIGKVVHRRIAASDTYLPRVTVLTAAFNEAAHIEATVRNKLQQDYPAELLDVIVISDESVDGTDDIVARIAAENSRVRLLRQVPRQGKTSGLNLAMPEARGEIVIFADANSIYRPDTIRRLVRNFADPKVGYVTGKMVYVNPDGSLVGDGCSAFMRYENALRAAETQVGSVVGVDGGVDAVRPRLYKPMRADQLPDFVLPLTVVEQGYRVVFEPEANLTEDTLTTEGSEYRMRVRVALRALWALWDKRGLLNPFRYGLFAWQLWSHKVLRYMSFLPLVVAMVLNWWLLDSGPIYIAALVGQLVFLVFVATALIGPRAIGQSALGRYCFYFALLNWASAVAFTRFLRGQKQVLWQPRVG</sequence>
<proteinExistence type="inferred from homology"/>
<dbReference type="RefSeq" id="WP_184329421.1">
    <property type="nucleotide sequence ID" value="NZ_JACHHZ010000001.1"/>
</dbReference>
<keyword evidence="2" id="KW-0328">Glycosyltransferase</keyword>
<feature type="transmembrane region" description="Helical" evidence="4">
    <location>
        <begin position="6"/>
        <end position="24"/>
    </location>
</feature>
<evidence type="ECO:0000256" key="4">
    <source>
        <dbReference type="SAM" id="Phobius"/>
    </source>
</evidence>
<dbReference type="InterPro" id="IPR001173">
    <property type="entry name" value="Glyco_trans_2-like"/>
</dbReference>